<evidence type="ECO:0000256" key="6">
    <source>
        <dbReference type="ARBA" id="ARBA00023157"/>
    </source>
</evidence>
<evidence type="ECO:0000313" key="10">
    <source>
        <dbReference type="EMBL" id="JAG68917.1"/>
    </source>
</evidence>
<evidence type="ECO:0000256" key="1">
    <source>
        <dbReference type="ARBA" id="ARBA00002473"/>
    </source>
</evidence>
<evidence type="ECO:0000313" key="11">
    <source>
        <dbReference type="EMBL" id="JAS04554.1"/>
    </source>
</evidence>
<dbReference type="AlphaFoldDB" id="A0A0B8RYU0"/>
<keyword evidence="3" id="KW-0964">Secreted</keyword>
<organism evidence="10">
    <name type="scientific">Philothamnus irregularis</name>
    <name type="common">brown tree snake</name>
    <dbReference type="NCBI Taxonomy" id="1899461"/>
    <lineage>
        <taxon>Eukaryota</taxon>
        <taxon>Metazoa</taxon>
        <taxon>Chordata</taxon>
        <taxon>Craniata</taxon>
        <taxon>Vertebrata</taxon>
        <taxon>Euteleostomi</taxon>
        <taxon>Lepidosauria</taxon>
        <taxon>Squamata</taxon>
        <taxon>Bifurcata</taxon>
        <taxon>Unidentata</taxon>
        <taxon>Episquamata</taxon>
        <taxon>Toxicofera</taxon>
        <taxon>Serpentes</taxon>
        <taxon>Colubroidea</taxon>
        <taxon>Colubridae</taxon>
        <taxon>Colubrinae</taxon>
        <taxon>Philothamnus</taxon>
    </lineage>
</organism>
<dbReference type="MEROPS" id="I17.003"/>
<protein>
    <submittedName>
        <fullName evidence="10">Waprin 1</fullName>
    </submittedName>
</protein>
<sequence>MKARLLLLMAVILLGMSSAEVEKAGSCPDMNQPIPPLGLCRTTCKTDSNCPEDKKCCQNGCGFMTCSRPLSP</sequence>
<dbReference type="EMBL" id="GBSH01000107">
    <property type="protein sequence ID" value="JAG68917.1"/>
    <property type="molecule type" value="Transcribed_RNA"/>
</dbReference>
<feature type="domain" description="WAP" evidence="9">
    <location>
        <begin position="20"/>
        <end position="70"/>
    </location>
</feature>
<dbReference type="GO" id="GO:0042742">
    <property type="term" value="P:defense response to bacterium"/>
    <property type="evidence" value="ECO:0007669"/>
    <property type="project" value="UniProtKB-KW"/>
</dbReference>
<name>A0A0B8RYU0_9SAUR</name>
<reference evidence="10" key="1">
    <citation type="journal article" date="2014" name="BMC Genomics">
        <title>RNA-seq and high-definition mass spectrometry reveal the complex and divergent venoms of two rear-fanged colubrid snakes.</title>
        <authorList>
            <person name="McGivern J.J."/>
            <person name="Wray K.P."/>
            <person name="Margres M.J."/>
            <person name="Couch M.E."/>
            <person name="Mackessy S.P."/>
            <person name="Rokyta D.R."/>
        </authorList>
    </citation>
    <scope>NUCLEOTIDE SEQUENCE</scope>
    <source>
        <tissue evidence="10">Venom gland</tissue>
    </source>
</reference>
<dbReference type="PROSITE" id="PS51390">
    <property type="entry name" value="WAP"/>
    <property type="match status" value="1"/>
</dbReference>
<comment type="similarity">
    <text evidence="7">Belongs to the venom waprin family.</text>
</comment>
<evidence type="ECO:0000256" key="7">
    <source>
        <dbReference type="ARBA" id="ARBA00035122"/>
    </source>
</evidence>
<feature type="signal peptide" evidence="8">
    <location>
        <begin position="1"/>
        <end position="19"/>
    </location>
</feature>
<evidence type="ECO:0000256" key="2">
    <source>
        <dbReference type="ARBA" id="ARBA00004613"/>
    </source>
</evidence>
<evidence type="ECO:0000256" key="4">
    <source>
        <dbReference type="ARBA" id="ARBA00022529"/>
    </source>
</evidence>
<keyword evidence="6" id="KW-1015">Disulfide bond</keyword>
<dbReference type="GO" id="GO:0030414">
    <property type="term" value="F:peptidase inhibitor activity"/>
    <property type="evidence" value="ECO:0007669"/>
    <property type="project" value="InterPro"/>
</dbReference>
<evidence type="ECO:0000256" key="8">
    <source>
        <dbReference type="SAM" id="SignalP"/>
    </source>
</evidence>
<dbReference type="SMART" id="SM00217">
    <property type="entry name" value="WAP"/>
    <property type="match status" value="1"/>
</dbReference>
<dbReference type="FunFam" id="4.10.75.10:FF:000001">
    <property type="entry name" value="Anosmin 1"/>
    <property type="match status" value="1"/>
</dbReference>
<keyword evidence="8" id="KW-0732">Signal</keyword>
<evidence type="ECO:0000259" key="9">
    <source>
        <dbReference type="PROSITE" id="PS51390"/>
    </source>
</evidence>
<evidence type="ECO:0000256" key="5">
    <source>
        <dbReference type="ARBA" id="ARBA00023022"/>
    </source>
</evidence>
<accession>A0A0B8RYU0</accession>
<dbReference type="GO" id="GO:0005576">
    <property type="term" value="C:extracellular region"/>
    <property type="evidence" value="ECO:0007669"/>
    <property type="project" value="UniProtKB-SubCell"/>
</dbReference>
<comment type="subcellular location">
    <subcellularLocation>
        <location evidence="2">Secreted</location>
    </subcellularLocation>
</comment>
<proteinExistence type="inferred from homology"/>
<keyword evidence="5" id="KW-0044">Antibiotic</keyword>
<feature type="chain" id="PRO_5010612491" evidence="8">
    <location>
        <begin position="20"/>
        <end position="72"/>
    </location>
</feature>
<dbReference type="Pfam" id="PF00095">
    <property type="entry name" value="WAP"/>
    <property type="match status" value="1"/>
</dbReference>
<dbReference type="EMBL" id="GDBA01000107">
    <property type="protein sequence ID" value="JAS04554.1"/>
    <property type="molecule type" value="Transcribed_RNA"/>
</dbReference>
<comment type="function">
    <text evidence="1">Damages membranes of susceptible bacteria. Has no hemolytic activity. Not toxic to mice. Does not inhibit the proteinases elastase and cathepsin G.</text>
</comment>
<dbReference type="InterPro" id="IPR036645">
    <property type="entry name" value="Elafin-like_sf"/>
</dbReference>
<dbReference type="InterPro" id="IPR008197">
    <property type="entry name" value="WAP_dom"/>
</dbReference>
<keyword evidence="4" id="KW-0929">Antimicrobial</keyword>
<dbReference type="SUPFAM" id="SSF57256">
    <property type="entry name" value="Elafin-like"/>
    <property type="match status" value="1"/>
</dbReference>
<reference evidence="11" key="2">
    <citation type="journal article" date="2015" name="G3 (Bethesda)">
        <title>Post-transcriptional mechanisms contribute little to phenotypic variation in snake venoms.</title>
        <authorList>
            <person name="Rokyta D.R."/>
            <person name="Margres M.J."/>
            <person name="Calvin K."/>
        </authorList>
    </citation>
    <scope>NUCLEOTIDE SEQUENCE</scope>
    <source>
        <tissue evidence="11">Venom gland</tissue>
    </source>
</reference>
<dbReference type="Gene3D" id="4.10.75.10">
    <property type="entry name" value="Elafin-like"/>
    <property type="match status" value="1"/>
</dbReference>
<evidence type="ECO:0000256" key="3">
    <source>
        <dbReference type="ARBA" id="ARBA00022525"/>
    </source>
</evidence>